<keyword evidence="4 5" id="KW-0472">Membrane</keyword>
<keyword evidence="5" id="KW-0813">Transport</keyword>
<dbReference type="AlphaFoldDB" id="A0A4R2PRK1"/>
<keyword evidence="5" id="KW-0653">Protein transport</keyword>
<dbReference type="GO" id="GO:0065002">
    <property type="term" value="P:intracellular protein transmembrane transport"/>
    <property type="evidence" value="ECO:0007669"/>
    <property type="project" value="TreeGrafter"/>
</dbReference>
<accession>A0A4R2PRK1</accession>
<dbReference type="EMBL" id="SLXO01000001">
    <property type="protein sequence ID" value="TCP38502.1"/>
    <property type="molecule type" value="Genomic_DNA"/>
</dbReference>
<dbReference type="InParanoid" id="A0A4R2PRK1"/>
<dbReference type="RefSeq" id="WP_132706969.1">
    <property type="nucleotide sequence ID" value="NZ_JACIGF010000001.1"/>
</dbReference>
<feature type="transmembrane region" description="Helical" evidence="5">
    <location>
        <begin position="190"/>
        <end position="212"/>
    </location>
</feature>
<keyword evidence="2 5" id="KW-0812">Transmembrane</keyword>
<dbReference type="Proteomes" id="UP000295399">
    <property type="component" value="Unassembled WGS sequence"/>
</dbReference>
<keyword evidence="5" id="KW-0811">Translocation</keyword>
<evidence type="ECO:0000313" key="7">
    <source>
        <dbReference type="Proteomes" id="UP000295399"/>
    </source>
</evidence>
<dbReference type="Pfam" id="PF00902">
    <property type="entry name" value="TatC"/>
    <property type="match status" value="1"/>
</dbReference>
<dbReference type="InterPro" id="IPR002033">
    <property type="entry name" value="TatC"/>
</dbReference>
<dbReference type="NCBIfam" id="TIGR00945">
    <property type="entry name" value="tatC"/>
    <property type="match status" value="1"/>
</dbReference>
<comment type="function">
    <text evidence="5">Part of the twin-arginine translocation (Tat) system that transports large folded proteins containing a characteristic twin-arginine motif in their signal peptide across membranes. Together with TatB, TatC is part of a receptor directly interacting with Tat signal peptides.</text>
</comment>
<evidence type="ECO:0000256" key="1">
    <source>
        <dbReference type="ARBA" id="ARBA00004141"/>
    </source>
</evidence>
<evidence type="ECO:0000313" key="6">
    <source>
        <dbReference type="EMBL" id="TCP38502.1"/>
    </source>
</evidence>
<dbReference type="PANTHER" id="PTHR30371:SF0">
    <property type="entry name" value="SEC-INDEPENDENT PROTEIN TRANSLOCASE PROTEIN TATC, CHLOROPLASTIC-RELATED"/>
    <property type="match status" value="1"/>
</dbReference>
<keyword evidence="7" id="KW-1185">Reference proteome</keyword>
<comment type="caution">
    <text evidence="5">Lacks conserved residue(s) required for the propagation of feature annotation.</text>
</comment>
<evidence type="ECO:0000256" key="5">
    <source>
        <dbReference type="HAMAP-Rule" id="MF_00902"/>
    </source>
</evidence>
<dbReference type="HAMAP" id="MF_00902">
    <property type="entry name" value="TatC"/>
    <property type="match status" value="1"/>
</dbReference>
<keyword evidence="3 5" id="KW-1133">Transmembrane helix</keyword>
<evidence type="ECO:0000256" key="4">
    <source>
        <dbReference type="ARBA" id="ARBA00023136"/>
    </source>
</evidence>
<dbReference type="GO" id="GO:0033281">
    <property type="term" value="C:TAT protein transport complex"/>
    <property type="evidence" value="ECO:0007669"/>
    <property type="project" value="UniProtKB-UniRule"/>
</dbReference>
<comment type="caution">
    <text evidence="6">The sequence shown here is derived from an EMBL/GenBank/DDBJ whole genome shotgun (WGS) entry which is preliminary data.</text>
</comment>
<reference evidence="6 7" key="1">
    <citation type="submission" date="2019-03" db="EMBL/GenBank/DDBJ databases">
        <title>Genomic Encyclopedia of Type Strains, Phase IV (KMG-IV): sequencing the most valuable type-strain genomes for metagenomic binning, comparative biology and taxonomic classification.</title>
        <authorList>
            <person name="Goeker M."/>
        </authorList>
    </citation>
    <scope>NUCLEOTIDE SEQUENCE [LARGE SCALE GENOMIC DNA]</scope>
    <source>
        <strain evidence="6 7">DSM 2132</strain>
    </source>
</reference>
<feature type="transmembrane region" description="Helical" evidence="5">
    <location>
        <begin position="130"/>
        <end position="152"/>
    </location>
</feature>
<dbReference type="FunCoup" id="A0A4R2PRK1">
    <property type="interactions" value="467"/>
</dbReference>
<protein>
    <recommendedName>
        <fullName evidence="5">Sec-independent protein translocase protein TatC</fullName>
    </recommendedName>
</protein>
<dbReference type="GO" id="GO:0043953">
    <property type="term" value="P:protein transport by the Tat complex"/>
    <property type="evidence" value="ECO:0007669"/>
    <property type="project" value="UniProtKB-UniRule"/>
</dbReference>
<comment type="subcellular location">
    <subcellularLocation>
        <location evidence="5">Cell membrane</location>
        <topology evidence="5">Multi-pass membrane protein</topology>
    </subcellularLocation>
    <subcellularLocation>
        <location evidence="1">Membrane</location>
        <topology evidence="1">Multi-pass membrane protein</topology>
    </subcellularLocation>
</comment>
<organism evidence="6 7">
    <name type="scientific">Rhodothalassium salexigens DSM 2132</name>
    <dbReference type="NCBI Taxonomy" id="1188247"/>
    <lineage>
        <taxon>Bacteria</taxon>
        <taxon>Pseudomonadati</taxon>
        <taxon>Pseudomonadota</taxon>
        <taxon>Alphaproteobacteria</taxon>
        <taxon>Rhodothalassiales</taxon>
        <taxon>Rhodothalassiaceae</taxon>
        <taxon>Rhodothalassium</taxon>
    </lineage>
</organism>
<keyword evidence="5" id="KW-1003">Cell membrane</keyword>
<feature type="transmembrane region" description="Helical" evidence="5">
    <location>
        <begin position="97"/>
        <end position="118"/>
    </location>
</feature>
<comment type="subunit">
    <text evidence="5">The Tat system comprises two distinct complexes: a TatABC complex, containing multiple copies of TatA, TatB and TatC subunits, and a separate TatA complex, containing only TatA subunits. Substrates initially bind to the TatABC complex, which probably triggers association of the separate TatA complex to form the active translocon.</text>
</comment>
<proteinExistence type="inferred from homology"/>
<dbReference type="PRINTS" id="PR01840">
    <property type="entry name" value="TATCFAMILY"/>
</dbReference>
<feature type="transmembrane region" description="Helical" evidence="5">
    <location>
        <begin position="224"/>
        <end position="239"/>
    </location>
</feature>
<sequence>MASPRTGTRSPNGARPADDQAAIEASRAPLLSHLVELRQRLLYALIGFLIAFGVAYAFAGPIFSFLVEPYRQILADQGSGRMIFTGLHEGFLVKIKIGFFGAVVIAFPLFAFQVWRFVAPGLYRREKKAFLPFLLATPVLFALGAGLVYYFIMPLAWDFLIAQGRGLGNDALPVEQEPRVIEYFDIVTKLILAFGISFQLPVLLTLLGRAGLITAVTLRRWRKYAIVLVFAGAALITPPDVISQIALGMPLLLLYELSILAIAYSARRQASQDDADAGDG</sequence>
<comment type="similarity">
    <text evidence="5">Belongs to the TatC family.</text>
</comment>
<dbReference type="GO" id="GO:0009977">
    <property type="term" value="F:proton motive force dependent protein transmembrane transporter activity"/>
    <property type="evidence" value="ECO:0007669"/>
    <property type="project" value="TreeGrafter"/>
</dbReference>
<dbReference type="PANTHER" id="PTHR30371">
    <property type="entry name" value="SEC-INDEPENDENT PROTEIN TRANSLOCASE PROTEIN TATC"/>
    <property type="match status" value="1"/>
</dbReference>
<evidence type="ECO:0000256" key="3">
    <source>
        <dbReference type="ARBA" id="ARBA00022989"/>
    </source>
</evidence>
<feature type="transmembrane region" description="Helical" evidence="5">
    <location>
        <begin position="41"/>
        <end position="67"/>
    </location>
</feature>
<evidence type="ECO:0000256" key="2">
    <source>
        <dbReference type="ARBA" id="ARBA00022692"/>
    </source>
</evidence>
<name>A0A4R2PRK1_RHOSA</name>
<dbReference type="OrthoDB" id="9777044at2"/>
<gene>
    <name evidence="5" type="primary">tatC</name>
    <name evidence="6" type="ORF">EV659_101406</name>
</gene>